<feature type="region of interest" description="Disordered" evidence="1">
    <location>
        <begin position="1"/>
        <end position="40"/>
    </location>
</feature>
<keyword evidence="3" id="KW-1185">Reference proteome</keyword>
<evidence type="ECO:0000313" key="3">
    <source>
        <dbReference type="Proteomes" id="UP001186944"/>
    </source>
</evidence>
<protein>
    <recommendedName>
        <fullName evidence="4">Tripartite motif-containing protein 2</fullName>
    </recommendedName>
</protein>
<dbReference type="InterPro" id="IPR011042">
    <property type="entry name" value="6-blade_b-propeller_TolB-like"/>
</dbReference>
<proteinExistence type="predicted"/>
<dbReference type="SUPFAM" id="SSF63829">
    <property type="entry name" value="Calcium-dependent phosphotriesterase"/>
    <property type="match status" value="1"/>
</dbReference>
<dbReference type="AlphaFoldDB" id="A0AA88Y1V3"/>
<evidence type="ECO:0008006" key="4">
    <source>
        <dbReference type="Google" id="ProtNLM"/>
    </source>
</evidence>
<evidence type="ECO:0000256" key="1">
    <source>
        <dbReference type="SAM" id="MobiDB-lite"/>
    </source>
</evidence>
<evidence type="ECO:0000313" key="2">
    <source>
        <dbReference type="EMBL" id="KAK3092420.1"/>
    </source>
</evidence>
<feature type="compositionally biased region" description="Basic residues" evidence="1">
    <location>
        <begin position="1"/>
        <end position="36"/>
    </location>
</feature>
<gene>
    <name evidence="2" type="ORF">FSP39_002620</name>
</gene>
<dbReference type="Gene3D" id="2.120.10.30">
    <property type="entry name" value="TolB, C-terminal domain"/>
    <property type="match status" value="1"/>
</dbReference>
<organism evidence="2 3">
    <name type="scientific">Pinctada imbricata</name>
    <name type="common">Atlantic pearl-oyster</name>
    <name type="synonym">Pinctada martensii</name>
    <dbReference type="NCBI Taxonomy" id="66713"/>
    <lineage>
        <taxon>Eukaryota</taxon>
        <taxon>Metazoa</taxon>
        <taxon>Spiralia</taxon>
        <taxon>Lophotrochozoa</taxon>
        <taxon>Mollusca</taxon>
        <taxon>Bivalvia</taxon>
        <taxon>Autobranchia</taxon>
        <taxon>Pteriomorphia</taxon>
        <taxon>Pterioida</taxon>
        <taxon>Pterioidea</taxon>
        <taxon>Pteriidae</taxon>
        <taxon>Pinctada</taxon>
    </lineage>
</organism>
<comment type="caution">
    <text evidence="2">The sequence shown here is derived from an EMBL/GenBank/DDBJ whole genome shotgun (WGS) entry which is preliminary data.</text>
</comment>
<dbReference type="EMBL" id="VSWD01000009">
    <property type="protein sequence ID" value="KAK3092420.1"/>
    <property type="molecule type" value="Genomic_DNA"/>
</dbReference>
<dbReference type="Proteomes" id="UP001186944">
    <property type="component" value="Unassembled WGS sequence"/>
</dbReference>
<reference evidence="2" key="1">
    <citation type="submission" date="2019-08" db="EMBL/GenBank/DDBJ databases">
        <title>The improved chromosome-level genome for the pearl oyster Pinctada fucata martensii using PacBio sequencing and Hi-C.</title>
        <authorList>
            <person name="Zheng Z."/>
        </authorList>
    </citation>
    <scope>NUCLEOTIDE SEQUENCE</scope>
    <source>
        <strain evidence="2">ZZ-2019</strain>
        <tissue evidence="2">Adductor muscle</tissue>
    </source>
</reference>
<name>A0AA88Y1V3_PINIB</name>
<accession>A0AA88Y1V3</accession>
<sequence>MQKHRADKHRKRRKRDKERQRTTQKHQTQRTTHKPTRPMGNRCRLRTAICHGNSRSEQTTSITMNDSQEPCCVRRQVHNHNRHGISSAVEKHLSAEERFNDTAKEVQRDVLPSMDQMADKVKKDRSENRDKISRVREEENDFREEMEQVVDESCNELKVRSFNSKIGVSSITTAGKNIAWVMNCDSDTMYMYDISGEIDRFITVAGSDGINDMVIRRSGETIISCNDRKVRRVSMSGEISTLIDTSPCWPYGICLTDREDVVVCMRGQNHEDHVAVYSPDIGRKLRDIKGMDSQGKQLITHPYRVAGYGKDLCVINSSYAICVNEKDDVRWVYDGKEANPMRPFEPCGIAVDKYNNLLVTDPINACVHYINRDGQLIKIIQTQEQAGLSCPWGICVDDNTGQLWVGNALKNVVICKYLS</sequence>